<dbReference type="Pfam" id="PF13471">
    <property type="entry name" value="Transglut_core3"/>
    <property type="match status" value="1"/>
</dbReference>
<reference evidence="2 3" key="1">
    <citation type="submission" date="2018-08" db="EMBL/GenBank/DDBJ databases">
        <title>Paenibacillus sp. M4BSY-1, whole genome shotgun sequence.</title>
        <authorList>
            <person name="Tuo L."/>
        </authorList>
    </citation>
    <scope>NUCLEOTIDE SEQUENCE [LARGE SCALE GENOMIC DNA]</scope>
    <source>
        <strain evidence="2 3">M4BSY-1</strain>
    </source>
</reference>
<feature type="domain" description="Microcin J25-processing protein McjB C-terminal" evidence="1">
    <location>
        <begin position="51"/>
        <end position="142"/>
    </location>
</feature>
<evidence type="ECO:0000313" key="3">
    <source>
        <dbReference type="Proteomes" id="UP000261905"/>
    </source>
</evidence>
<dbReference type="EMBL" id="QUBQ01000001">
    <property type="protein sequence ID" value="REK75821.1"/>
    <property type="molecule type" value="Genomic_DNA"/>
</dbReference>
<comment type="caution">
    <text evidence="2">The sequence shown here is derived from an EMBL/GenBank/DDBJ whole genome shotgun (WGS) entry which is preliminary data.</text>
</comment>
<keyword evidence="3" id="KW-1185">Reference proteome</keyword>
<dbReference type="InterPro" id="IPR053521">
    <property type="entry name" value="McjB-like"/>
</dbReference>
<dbReference type="NCBIfam" id="NF033537">
    <property type="entry name" value="lasso_biosyn_B2"/>
    <property type="match status" value="1"/>
</dbReference>
<evidence type="ECO:0000259" key="1">
    <source>
        <dbReference type="Pfam" id="PF13471"/>
    </source>
</evidence>
<dbReference type="InterPro" id="IPR032708">
    <property type="entry name" value="McjB_C"/>
</dbReference>
<dbReference type="AlphaFoldDB" id="A0A371PHY7"/>
<dbReference type="RefSeq" id="WP_116042332.1">
    <property type="nucleotide sequence ID" value="NZ_QUBQ01000001.1"/>
</dbReference>
<sequence>MSIIRKLKLLMSYDIRTIALLVEATFYMGWARYQLLYRPFPGLAARLGEPMKETGYEENETRRKELARIRQALKLMSGHTFWESKCLVRAVAGLKMLERRGIESTLYLGTAKNETGGMIAHAWLRSGPWYITGAEEMNLFTVTGKFARSMAFKGRRAMKV</sequence>
<proteinExistence type="predicted"/>
<dbReference type="Proteomes" id="UP000261905">
    <property type="component" value="Unassembled WGS sequence"/>
</dbReference>
<protein>
    <submittedName>
        <fullName evidence="2">Lasso peptide biosynthesis B2 protein</fullName>
    </submittedName>
</protein>
<dbReference type="OrthoDB" id="9812122at2"/>
<name>A0A371PHY7_9BACL</name>
<accession>A0A371PHY7</accession>
<gene>
    <name evidence="2" type="ORF">DX130_01720</name>
</gene>
<organism evidence="2 3">
    <name type="scientific">Paenibacillus paeoniae</name>
    <dbReference type="NCBI Taxonomy" id="2292705"/>
    <lineage>
        <taxon>Bacteria</taxon>
        <taxon>Bacillati</taxon>
        <taxon>Bacillota</taxon>
        <taxon>Bacilli</taxon>
        <taxon>Bacillales</taxon>
        <taxon>Paenibacillaceae</taxon>
        <taxon>Paenibacillus</taxon>
    </lineage>
</organism>
<evidence type="ECO:0000313" key="2">
    <source>
        <dbReference type="EMBL" id="REK75821.1"/>
    </source>
</evidence>